<sequence>MAIEQWLVTSPKTLDIEHVHELQVTLIGGSLNVLTHDAPYTRVEARVTSGAPLRIAMDGNRLIVDHPQVRHRGFGSSLRSLIEGAEAEVSIALPRTARIHASSVNADLFVSGLRAPLDFATTGGRLLFDAVNGPVRAKSVSGDVYARNHEGTFTARTGSGDIIASGRIDHAETMTVSGETLIDVRRVLPDHVSLRSTTGKITLRLPSDAHPMYAITSAVHPYQLDGQQLPATRGTSWRSPHAEHEAELSDIRLGTVSGRIGVVRGPSAQPRELEGPTAPQSPAEAALSAEMTARVTELSERLGVTETQHDTESEA</sequence>
<dbReference type="RefSeq" id="WP_206394113.1">
    <property type="nucleotide sequence ID" value="NZ_JAFDPW010000001.1"/>
</dbReference>
<name>A0ABT2HXJ2_9MICO</name>
<accession>A0ABT2HXJ2</accession>
<organism evidence="2 3">
    <name type="scientific">Pseudoclavibacter albus</name>
    <dbReference type="NCBI Taxonomy" id="272241"/>
    <lineage>
        <taxon>Bacteria</taxon>
        <taxon>Bacillati</taxon>
        <taxon>Actinomycetota</taxon>
        <taxon>Actinomycetes</taxon>
        <taxon>Micrococcales</taxon>
        <taxon>Microbacteriaceae</taxon>
        <taxon>Pseudoclavibacter</taxon>
    </lineage>
</organism>
<feature type="region of interest" description="Disordered" evidence="1">
    <location>
        <begin position="263"/>
        <end position="315"/>
    </location>
</feature>
<dbReference type="EMBL" id="JALXSQ010000023">
    <property type="protein sequence ID" value="MCT2043030.1"/>
    <property type="molecule type" value="Genomic_DNA"/>
</dbReference>
<evidence type="ECO:0008006" key="4">
    <source>
        <dbReference type="Google" id="ProtNLM"/>
    </source>
</evidence>
<comment type="caution">
    <text evidence="2">The sequence shown here is derived from an EMBL/GenBank/DDBJ whole genome shotgun (WGS) entry which is preliminary data.</text>
</comment>
<dbReference type="Proteomes" id="UP001525379">
    <property type="component" value="Unassembled WGS sequence"/>
</dbReference>
<evidence type="ECO:0000256" key="1">
    <source>
        <dbReference type="SAM" id="MobiDB-lite"/>
    </source>
</evidence>
<reference evidence="2 3" key="1">
    <citation type="submission" date="2022-04" db="EMBL/GenBank/DDBJ databases">
        <title>Human microbiome associated bacterial genomes.</title>
        <authorList>
            <person name="Sandstrom S."/>
            <person name="Salamzade R."/>
            <person name="Kalan L.R."/>
        </authorList>
    </citation>
    <scope>NUCLEOTIDE SEQUENCE [LARGE SCALE GENOMIC DNA]</scope>
    <source>
        <strain evidence="3">p3-SID1799</strain>
    </source>
</reference>
<evidence type="ECO:0000313" key="3">
    <source>
        <dbReference type="Proteomes" id="UP001525379"/>
    </source>
</evidence>
<keyword evidence="3" id="KW-1185">Reference proteome</keyword>
<evidence type="ECO:0000313" key="2">
    <source>
        <dbReference type="EMBL" id="MCT2043030.1"/>
    </source>
</evidence>
<gene>
    <name evidence="2" type="ORF">M3D15_06755</name>
</gene>
<proteinExistence type="predicted"/>
<protein>
    <recommendedName>
        <fullName evidence="4">DUF4097 domain-containing protein</fullName>
    </recommendedName>
</protein>